<dbReference type="SMART" id="SM00729">
    <property type="entry name" value="Elp3"/>
    <property type="match status" value="1"/>
</dbReference>
<reference evidence="7" key="1">
    <citation type="submission" date="2021-06" db="EMBL/GenBank/DDBJ databases">
        <title>Emergence of genetically related NDM-1-producing Providencia rettgeri strains in Argentina.</title>
        <authorList>
            <person name="Pasteran F."/>
            <person name="Meo A."/>
            <person name="Gomez S."/>
            <person name="Derdoy L."/>
            <person name="Albronoz E."/>
            <person name="Faccone D."/>
            <person name="Guerriero L."/>
            <person name="Archuby D."/>
            <person name="Tarzia A."/>
            <person name="Lopez M."/>
            <person name="Corso A."/>
        </authorList>
    </citation>
    <scope>NUCLEOTIDE SEQUENCE</scope>
    <source>
        <strain evidence="7">PreM15628</strain>
    </source>
</reference>
<dbReference type="CDD" id="cd01335">
    <property type="entry name" value="Radical_SAM"/>
    <property type="match status" value="1"/>
</dbReference>
<evidence type="ECO:0000256" key="2">
    <source>
        <dbReference type="ARBA" id="ARBA00022691"/>
    </source>
</evidence>
<comment type="cofactor">
    <cofactor evidence="1">
        <name>[4Fe-4S] cluster</name>
        <dbReference type="ChEBI" id="CHEBI:49883"/>
    </cofactor>
</comment>
<proteinExistence type="predicted"/>
<dbReference type="GO" id="GO:0046872">
    <property type="term" value="F:metal ion binding"/>
    <property type="evidence" value="ECO:0007669"/>
    <property type="project" value="UniProtKB-KW"/>
</dbReference>
<protein>
    <submittedName>
        <fullName evidence="7">Radical SAM protein</fullName>
    </submittedName>
</protein>
<evidence type="ECO:0000256" key="5">
    <source>
        <dbReference type="ARBA" id="ARBA00023014"/>
    </source>
</evidence>
<keyword evidence="4" id="KW-0408">Iron</keyword>
<evidence type="ECO:0000256" key="3">
    <source>
        <dbReference type="ARBA" id="ARBA00022723"/>
    </source>
</evidence>
<dbReference type="GO" id="GO:0051536">
    <property type="term" value="F:iron-sulfur cluster binding"/>
    <property type="evidence" value="ECO:0007669"/>
    <property type="project" value="UniProtKB-KW"/>
</dbReference>
<evidence type="ECO:0000259" key="6">
    <source>
        <dbReference type="PROSITE" id="PS51918"/>
    </source>
</evidence>
<dbReference type="GO" id="GO:0003824">
    <property type="term" value="F:catalytic activity"/>
    <property type="evidence" value="ECO:0007669"/>
    <property type="project" value="InterPro"/>
</dbReference>
<dbReference type="InterPro" id="IPR058240">
    <property type="entry name" value="rSAM_sf"/>
</dbReference>
<evidence type="ECO:0000313" key="7">
    <source>
        <dbReference type="EMBL" id="QWQ19144.2"/>
    </source>
</evidence>
<dbReference type="Proteomes" id="UP000682358">
    <property type="component" value="Chromosome"/>
</dbReference>
<name>A0AAJ4TGT5_PRORE</name>
<dbReference type="InterPro" id="IPR007197">
    <property type="entry name" value="rSAM"/>
</dbReference>
<dbReference type="PROSITE" id="PS51918">
    <property type="entry name" value="RADICAL_SAM"/>
    <property type="match status" value="1"/>
</dbReference>
<dbReference type="PANTHER" id="PTHR43288">
    <property type="entry name" value="BIOTIN SYNTHASE-RELATED PROTEIN, RADICAL SAM SUPERFAMILY"/>
    <property type="match status" value="1"/>
</dbReference>
<keyword evidence="5" id="KW-0411">Iron-sulfur</keyword>
<gene>
    <name evidence="7" type="ORF">KOF27_10790</name>
</gene>
<evidence type="ECO:0000256" key="4">
    <source>
        <dbReference type="ARBA" id="ARBA00023004"/>
    </source>
</evidence>
<evidence type="ECO:0000313" key="8">
    <source>
        <dbReference type="Proteomes" id="UP000682358"/>
    </source>
</evidence>
<sequence>MIYPITDRTISTVNNQKFKRYAIRYLDIEQQTQQAITEYGLNFEAPFEQQREIDQLKRDIKSKGAIFSNSGKSIHCNWLSSACVQCRTGEGSHTTFLSLKCHRDCYFCFNPNQENYQEFQQEMRDAVGEVDAIAEQGYPLTHIALTGGEPLLFRQESIAFFQAVQQKLPQAHSRLYTAGDPLDRNTALALAKAGLQEIRFSIKIDDPTERITKVLHRIALAREIFPSVMVEMPVIPGTEQQMYQLLTQLDDIGVDGINLLEFCFPLTNSEAYQSRGFKLKNPPYEVYYNYWYAGGLAVAQSELACLRVLKFALENQLSLGVHYCSLENKHTGQVYQSNAFFENNEHIIGKHYFFSSRDYFFKSAKVFGDDCEKVAVLLKNAGVSYHQELLHGFLQFNPEAIGLLTPLGKLLIAVTSHIIEPDEQGNPLIKEIRIELTTPTEFLLTDLQGNIYDEWWPNCRFSVCTSICLWRTTTFVYGRTNAWAIKLFERLGVTVISLWWCITRDEKRDKWHA</sequence>
<dbReference type="SUPFAM" id="SSF102114">
    <property type="entry name" value="Radical SAM enzymes"/>
    <property type="match status" value="1"/>
</dbReference>
<dbReference type="SFLD" id="SFLDS00029">
    <property type="entry name" value="Radical_SAM"/>
    <property type="match status" value="1"/>
</dbReference>
<dbReference type="Gene3D" id="3.20.20.70">
    <property type="entry name" value="Aldolase class I"/>
    <property type="match status" value="1"/>
</dbReference>
<dbReference type="AlphaFoldDB" id="A0AAJ4TGT5"/>
<keyword evidence="3" id="KW-0479">Metal-binding</keyword>
<dbReference type="PANTHER" id="PTHR43288:SF1">
    <property type="entry name" value="GLYCYL-RADICAL ENZYME ACTIVATING ENZYME MJ0021-RELATED"/>
    <property type="match status" value="1"/>
</dbReference>
<keyword evidence="2" id="KW-0949">S-adenosyl-L-methionine</keyword>
<feature type="domain" description="Radical SAM core" evidence="6">
    <location>
        <begin position="87"/>
        <end position="306"/>
    </location>
</feature>
<evidence type="ECO:0000256" key="1">
    <source>
        <dbReference type="ARBA" id="ARBA00001966"/>
    </source>
</evidence>
<dbReference type="Pfam" id="PF04055">
    <property type="entry name" value="Radical_SAM"/>
    <property type="match status" value="1"/>
</dbReference>
<accession>A0AAJ4TGT5</accession>
<dbReference type="InterPro" id="IPR013785">
    <property type="entry name" value="Aldolase_TIM"/>
</dbReference>
<dbReference type="InterPro" id="IPR006638">
    <property type="entry name" value="Elp3/MiaA/NifB-like_rSAM"/>
</dbReference>
<organism evidence="7 8">
    <name type="scientific">Providencia rettgeri</name>
    <dbReference type="NCBI Taxonomy" id="587"/>
    <lineage>
        <taxon>Bacteria</taxon>
        <taxon>Pseudomonadati</taxon>
        <taxon>Pseudomonadota</taxon>
        <taxon>Gammaproteobacteria</taxon>
        <taxon>Enterobacterales</taxon>
        <taxon>Morganellaceae</taxon>
        <taxon>Providencia</taxon>
    </lineage>
</organism>
<dbReference type="EMBL" id="CP076405">
    <property type="protein sequence ID" value="QWQ19144.2"/>
    <property type="molecule type" value="Genomic_DNA"/>
</dbReference>